<accession>L7F7M2</accession>
<gene>
    <name evidence="2" type="ORF">STRTUCAR8_07352</name>
</gene>
<dbReference type="EMBL" id="AEJB01000334">
    <property type="protein sequence ID" value="ELP66675.1"/>
    <property type="molecule type" value="Genomic_DNA"/>
</dbReference>
<protein>
    <submittedName>
        <fullName evidence="2">Uncharacterized protein</fullName>
    </submittedName>
</protein>
<proteinExistence type="predicted"/>
<dbReference type="Proteomes" id="UP000010931">
    <property type="component" value="Unassembled WGS sequence"/>
</dbReference>
<reference evidence="2 3" key="1">
    <citation type="journal article" date="2011" name="Plasmid">
        <title>Streptomyces turgidiscabies Car8 contains a modular pathogenicity island that shares virulence genes with other actinobacterial plant pathogens.</title>
        <authorList>
            <person name="Huguet-Tapia J.C."/>
            <person name="Badger J.H."/>
            <person name="Loria R."/>
            <person name="Pettis G.S."/>
        </authorList>
    </citation>
    <scope>NUCLEOTIDE SEQUENCE [LARGE SCALE GENOMIC DNA]</scope>
    <source>
        <strain evidence="2 3">Car8</strain>
    </source>
</reference>
<feature type="transmembrane region" description="Helical" evidence="1">
    <location>
        <begin position="16"/>
        <end position="38"/>
    </location>
</feature>
<organism evidence="2 3">
    <name type="scientific">Streptomyces turgidiscabies (strain Car8)</name>
    <dbReference type="NCBI Taxonomy" id="698760"/>
    <lineage>
        <taxon>Bacteria</taxon>
        <taxon>Bacillati</taxon>
        <taxon>Actinomycetota</taxon>
        <taxon>Actinomycetes</taxon>
        <taxon>Kitasatosporales</taxon>
        <taxon>Streptomycetaceae</taxon>
        <taxon>Streptomyces</taxon>
    </lineage>
</organism>
<evidence type="ECO:0000256" key="1">
    <source>
        <dbReference type="SAM" id="Phobius"/>
    </source>
</evidence>
<name>L7F7M2_STRT8</name>
<keyword evidence="1" id="KW-0472">Membrane</keyword>
<sequence>MFGTRLMSMNTATDNIVGILVVAAIFVALALPSLIGMARDRRIDHQIREAERARRVDGPIGPSERPARRRLYVTATATRHS</sequence>
<keyword evidence="1" id="KW-0812">Transmembrane</keyword>
<dbReference type="AlphaFoldDB" id="L7F7M2"/>
<comment type="caution">
    <text evidence="2">The sequence shown here is derived from an EMBL/GenBank/DDBJ whole genome shotgun (WGS) entry which is preliminary data.</text>
</comment>
<keyword evidence="1" id="KW-1133">Transmembrane helix</keyword>
<evidence type="ECO:0000313" key="3">
    <source>
        <dbReference type="Proteomes" id="UP000010931"/>
    </source>
</evidence>
<dbReference type="PATRIC" id="fig|698760.3.peg.4562"/>
<keyword evidence="3" id="KW-1185">Reference proteome</keyword>
<evidence type="ECO:0000313" key="2">
    <source>
        <dbReference type="EMBL" id="ELP66675.1"/>
    </source>
</evidence>